<reference evidence="2" key="1">
    <citation type="submission" date="2021-02" db="EMBL/GenBank/DDBJ databases">
        <authorList>
            <person name="Dougan E. K."/>
            <person name="Rhodes N."/>
            <person name="Thang M."/>
            <person name="Chan C."/>
        </authorList>
    </citation>
    <scope>NUCLEOTIDE SEQUENCE</scope>
</reference>
<evidence type="ECO:0000313" key="3">
    <source>
        <dbReference type="Proteomes" id="UP000649617"/>
    </source>
</evidence>
<feature type="compositionally biased region" description="Basic and acidic residues" evidence="1">
    <location>
        <begin position="18"/>
        <end position="30"/>
    </location>
</feature>
<evidence type="ECO:0000313" key="2">
    <source>
        <dbReference type="EMBL" id="CAE7386031.1"/>
    </source>
</evidence>
<dbReference type="OrthoDB" id="424434at2759"/>
<feature type="region of interest" description="Disordered" evidence="1">
    <location>
        <begin position="1"/>
        <end position="51"/>
    </location>
</feature>
<feature type="compositionally biased region" description="Basic and acidic residues" evidence="1">
    <location>
        <begin position="1"/>
        <end position="11"/>
    </location>
</feature>
<accession>A0A812QJP0</accession>
<sequence length="238" mass="26246">MPKKPTSEEKYQNFSDSGMRDRVAAVHSHEYQPPAQSPEEDPSQQPSGFTSSGWDKYYFFSNPANCSGPGKGGLHPTARLGRNRPAMNGPQTFTIEAFSPEELAFARKKIEKKGARTSYTEAFSQFPRSSTSVLGPIERPTGPHIMKQAVASGQSVSDTLSQAGLGALTRSATVPELMAGPLTAHRMGPHWPPPGPERPDPLKTRQQLMQMGPHRTFVELHARDRKAPEEYLYTITRT</sequence>
<name>A0A812QJP0_SYMPI</name>
<organism evidence="2 3">
    <name type="scientific">Symbiodinium pilosum</name>
    <name type="common">Dinoflagellate</name>
    <dbReference type="NCBI Taxonomy" id="2952"/>
    <lineage>
        <taxon>Eukaryota</taxon>
        <taxon>Sar</taxon>
        <taxon>Alveolata</taxon>
        <taxon>Dinophyceae</taxon>
        <taxon>Suessiales</taxon>
        <taxon>Symbiodiniaceae</taxon>
        <taxon>Symbiodinium</taxon>
    </lineage>
</organism>
<proteinExistence type="predicted"/>
<dbReference type="Proteomes" id="UP000649617">
    <property type="component" value="Unassembled WGS sequence"/>
</dbReference>
<gene>
    <name evidence="2" type="ORF">SPIL2461_LOCUS9448</name>
</gene>
<keyword evidence="3" id="KW-1185">Reference proteome</keyword>
<protein>
    <submittedName>
        <fullName evidence="2">Uncharacterized protein</fullName>
    </submittedName>
</protein>
<evidence type="ECO:0000256" key="1">
    <source>
        <dbReference type="SAM" id="MobiDB-lite"/>
    </source>
</evidence>
<dbReference type="AlphaFoldDB" id="A0A812QJP0"/>
<dbReference type="EMBL" id="CAJNIZ010016446">
    <property type="protein sequence ID" value="CAE7386031.1"/>
    <property type="molecule type" value="Genomic_DNA"/>
</dbReference>
<comment type="caution">
    <text evidence="2">The sequence shown here is derived from an EMBL/GenBank/DDBJ whole genome shotgun (WGS) entry which is preliminary data.</text>
</comment>